<organism evidence="10 11">
    <name type="scientific">Clostridium gelidum</name>
    <dbReference type="NCBI Taxonomy" id="704125"/>
    <lineage>
        <taxon>Bacteria</taxon>
        <taxon>Bacillati</taxon>
        <taxon>Bacillota</taxon>
        <taxon>Clostridia</taxon>
        <taxon>Eubacteriales</taxon>
        <taxon>Clostridiaceae</taxon>
        <taxon>Clostridium</taxon>
    </lineage>
</organism>
<feature type="coiled-coil region" evidence="6">
    <location>
        <begin position="545"/>
        <end position="579"/>
    </location>
</feature>
<dbReference type="PANTHER" id="PTHR30386">
    <property type="entry name" value="MEMBRANE FUSION SUBUNIT OF EMRAB-TOLC MULTIDRUG EFFLUX PUMP"/>
    <property type="match status" value="1"/>
</dbReference>
<dbReference type="Pfam" id="PF26002">
    <property type="entry name" value="Beta-barrel_AprE"/>
    <property type="match status" value="1"/>
</dbReference>
<keyword evidence="5 7" id="KW-0472">Membrane</keyword>
<dbReference type="RefSeq" id="WP_224035959.1">
    <property type="nucleotide sequence ID" value="NZ_AP024849.1"/>
</dbReference>
<feature type="coiled-coil region" evidence="6">
    <location>
        <begin position="402"/>
        <end position="461"/>
    </location>
</feature>
<evidence type="ECO:0000256" key="6">
    <source>
        <dbReference type="SAM" id="Coils"/>
    </source>
</evidence>
<dbReference type="InterPro" id="IPR050739">
    <property type="entry name" value="MFP"/>
</dbReference>
<keyword evidence="11" id="KW-1185">Reference proteome</keyword>
<dbReference type="SUPFAM" id="SSF111369">
    <property type="entry name" value="HlyD-like secretion proteins"/>
    <property type="match status" value="1"/>
</dbReference>
<dbReference type="PANTHER" id="PTHR30386:SF26">
    <property type="entry name" value="TRANSPORT PROTEIN COMB"/>
    <property type="match status" value="1"/>
</dbReference>
<keyword evidence="6" id="KW-0175">Coiled coil</keyword>
<feature type="domain" description="LcnD-like long helical bundle" evidence="8">
    <location>
        <begin position="310"/>
        <end position="409"/>
    </location>
</feature>
<feature type="coiled-coil region" evidence="6">
    <location>
        <begin position="98"/>
        <end position="125"/>
    </location>
</feature>
<evidence type="ECO:0000256" key="2">
    <source>
        <dbReference type="ARBA" id="ARBA00009477"/>
    </source>
</evidence>
<proteinExistence type="inferred from homology"/>
<dbReference type="Pfam" id="PF25887">
    <property type="entry name" value="HB_LcnD"/>
    <property type="match status" value="2"/>
</dbReference>
<evidence type="ECO:0000256" key="3">
    <source>
        <dbReference type="ARBA" id="ARBA00022692"/>
    </source>
</evidence>
<reference evidence="11" key="1">
    <citation type="submission" date="2021-07" db="EMBL/GenBank/DDBJ databases">
        <title>Complete genome sequencing of a Clostridium isolate.</title>
        <authorList>
            <person name="Ueki A."/>
            <person name="Tonouchi A."/>
        </authorList>
    </citation>
    <scope>NUCLEOTIDE SEQUENCE [LARGE SCALE GENOMIC DNA]</scope>
    <source>
        <strain evidence="11">C5S11</strain>
    </source>
</reference>
<evidence type="ECO:0000259" key="9">
    <source>
        <dbReference type="Pfam" id="PF26002"/>
    </source>
</evidence>
<gene>
    <name evidence="10" type="ORF">psyc5s11_03310</name>
</gene>
<dbReference type="EMBL" id="AP024849">
    <property type="protein sequence ID" value="BCZ44264.1"/>
    <property type="molecule type" value="Genomic_DNA"/>
</dbReference>
<feature type="domain" description="AprE-like beta-barrel" evidence="9">
    <location>
        <begin position="617"/>
        <end position="705"/>
    </location>
</feature>
<evidence type="ECO:0000256" key="7">
    <source>
        <dbReference type="SAM" id="Phobius"/>
    </source>
</evidence>
<comment type="subcellular location">
    <subcellularLocation>
        <location evidence="1">Membrane</location>
        <topology evidence="1">Single-pass membrane protein</topology>
    </subcellularLocation>
</comment>
<evidence type="ECO:0000313" key="11">
    <source>
        <dbReference type="Proteomes" id="UP000824633"/>
    </source>
</evidence>
<keyword evidence="4 7" id="KW-1133">Transmembrane helix</keyword>
<sequence>MSNIIQNLSEITDSRELLEARPHKFTSIFSYGLIAILVIALIWSYFGEIDIVVKTNGVVKSNDKTISVLNEVAGKVDEVNFEEGQTVKEGDILYTLECKDSILNKDNYEKQLKTLQTDTDNIDKLRNSILENANYFDANNPDESDYYNKYLQYSTTNEKLSLTEKQTGLQIDATNDNKLISSKSYTKQISENNDVVSSLDTLLESINDNKNKFSDAENMYSSEYTDYQFSIESLKNAIEQRKLEVQSAKAKYTEAMTDYQSQMDNAKTAYNNSLLKLQEYKSSYISQIQGNITQAKSSLSDVKYSDPTNDTKITQTQKKIDDLQLLVQSINSRQNLFTDPDSTYYKQYVDYTNNLQKYTGADQQTYENSYLMNINQSIDTAKNTLAELQFVSSASDAKSDNISKTIDNLKKLESSVDDSENDFSESDNEYYNKFVEYKKNVAELKNNIDSQKKLISSLKDKKEAIIDSYNSQISITQKVLDSAKVDLSKYQNKSTLDIKSKLDDANKSTEKIQAELEKSKITPELDDVNNQLATNDITKYKMDTLVKLDDNTKENELKLDELKTNIETLQFNIDKSTVKATIDGVVNVKNDISKGQLVQIGQEILSVIPQDNSQYKVQLYVSNKDITGMKIGEKIKYHFEALPYKEYGELTGTLTDIAEDATVDTQTGISYYLVKSEIENKPLFSYKGEKGELKMGMTCEAQVITKQKKILYYLLEKINLKN</sequence>
<evidence type="ECO:0000313" key="10">
    <source>
        <dbReference type="EMBL" id="BCZ44264.1"/>
    </source>
</evidence>
<name>A0ABN6IUY6_9CLOT</name>
<feature type="domain" description="LcnD-like long helical bundle" evidence="8">
    <location>
        <begin position="105"/>
        <end position="230"/>
    </location>
</feature>
<dbReference type="PRINTS" id="PR01490">
    <property type="entry name" value="RTXTOXIND"/>
</dbReference>
<accession>A0ABN6IUY6</accession>
<evidence type="ECO:0000256" key="4">
    <source>
        <dbReference type="ARBA" id="ARBA00022989"/>
    </source>
</evidence>
<protein>
    <recommendedName>
        <fullName evidence="12">HlyD family efflux transporter periplasmic adaptor subunit</fullName>
    </recommendedName>
</protein>
<evidence type="ECO:0000259" key="8">
    <source>
        <dbReference type="Pfam" id="PF25887"/>
    </source>
</evidence>
<dbReference type="InterPro" id="IPR058794">
    <property type="entry name" value="HB_LcnD"/>
</dbReference>
<dbReference type="InterPro" id="IPR058982">
    <property type="entry name" value="Beta-barrel_AprE"/>
</dbReference>
<feature type="transmembrane region" description="Helical" evidence="7">
    <location>
        <begin position="25"/>
        <end position="46"/>
    </location>
</feature>
<dbReference type="Proteomes" id="UP000824633">
    <property type="component" value="Chromosome"/>
</dbReference>
<evidence type="ECO:0000256" key="1">
    <source>
        <dbReference type="ARBA" id="ARBA00004167"/>
    </source>
</evidence>
<feature type="coiled-coil region" evidence="6">
    <location>
        <begin position="231"/>
        <end position="269"/>
    </location>
</feature>
<comment type="similarity">
    <text evidence="2">Belongs to the membrane fusion protein (MFP) (TC 8.A.1) family.</text>
</comment>
<dbReference type="Gene3D" id="2.40.50.100">
    <property type="match status" value="1"/>
</dbReference>
<keyword evidence="3 7" id="KW-0812">Transmembrane</keyword>
<evidence type="ECO:0008006" key="12">
    <source>
        <dbReference type="Google" id="ProtNLM"/>
    </source>
</evidence>
<dbReference type="Gene3D" id="2.40.30.170">
    <property type="match status" value="1"/>
</dbReference>
<evidence type="ECO:0000256" key="5">
    <source>
        <dbReference type="ARBA" id="ARBA00023136"/>
    </source>
</evidence>